<reference evidence="4 5" key="1">
    <citation type="submission" date="2017-09" db="EMBL/GenBank/DDBJ databases">
        <title>Depth-based differentiation of microbial function through sediment-hosted aquifers and enrichment of novel symbionts in the deep terrestrial subsurface.</title>
        <authorList>
            <person name="Probst A.J."/>
            <person name="Ladd B."/>
            <person name="Jarett J.K."/>
            <person name="Geller-Mcgrath D.E."/>
            <person name="Sieber C.M."/>
            <person name="Emerson J.B."/>
            <person name="Anantharaman K."/>
            <person name="Thomas B.C."/>
            <person name="Malmstrom R."/>
            <person name="Stieglmeier M."/>
            <person name="Klingl A."/>
            <person name="Woyke T."/>
            <person name="Ryan C.M."/>
            <person name="Banfield J.F."/>
        </authorList>
    </citation>
    <scope>NUCLEOTIDE SEQUENCE [LARGE SCALE GENOMIC DNA]</scope>
    <source>
        <strain evidence="4">CG22_combo_CG10-13_8_21_14_all_36_13</strain>
    </source>
</reference>
<organism evidence="4 5">
    <name type="scientific">Candidatus Campbellbacteria bacterium CG22_combo_CG10-13_8_21_14_all_36_13</name>
    <dbReference type="NCBI Taxonomy" id="1974529"/>
    <lineage>
        <taxon>Bacteria</taxon>
        <taxon>Candidatus Campbelliibacteriota</taxon>
    </lineage>
</organism>
<keyword evidence="1 2" id="KW-0378">Hydrolase</keyword>
<feature type="domain" description="Nudix hydrolase" evidence="3">
    <location>
        <begin position="1"/>
        <end position="113"/>
    </location>
</feature>
<dbReference type="PANTHER" id="PTHR43736">
    <property type="entry name" value="ADP-RIBOSE PYROPHOSPHATASE"/>
    <property type="match status" value="1"/>
</dbReference>
<accession>A0A2H0DXZ5</accession>
<evidence type="ECO:0000256" key="2">
    <source>
        <dbReference type="RuleBase" id="RU003476"/>
    </source>
</evidence>
<dbReference type="CDD" id="cd02883">
    <property type="entry name" value="NUDIX_Hydrolase"/>
    <property type="match status" value="1"/>
</dbReference>
<sequence length="120" mass="13984">MVLVYSDKKGYWSLPGGGIELGETYTEALIREIHEETNMKVLYQELLGYQDIYQPNKVVRQTRSFCIVEPYGNFVSDPDEDITKIKLIDTVEFRKYINWGKIGDHLISRAIKQHENFSAH</sequence>
<evidence type="ECO:0000313" key="5">
    <source>
        <dbReference type="Proteomes" id="UP000231143"/>
    </source>
</evidence>
<proteinExistence type="inferred from homology"/>
<dbReference type="InterPro" id="IPR020476">
    <property type="entry name" value="Nudix_hydrolase"/>
</dbReference>
<dbReference type="AlphaFoldDB" id="A0A2H0DXZ5"/>
<dbReference type="EMBL" id="PCTT01000032">
    <property type="protein sequence ID" value="PIP87037.1"/>
    <property type="molecule type" value="Genomic_DNA"/>
</dbReference>
<evidence type="ECO:0000313" key="4">
    <source>
        <dbReference type="EMBL" id="PIP87037.1"/>
    </source>
</evidence>
<dbReference type="Proteomes" id="UP000231143">
    <property type="component" value="Unassembled WGS sequence"/>
</dbReference>
<dbReference type="InterPro" id="IPR015797">
    <property type="entry name" value="NUDIX_hydrolase-like_dom_sf"/>
</dbReference>
<evidence type="ECO:0000259" key="3">
    <source>
        <dbReference type="PROSITE" id="PS51462"/>
    </source>
</evidence>
<dbReference type="Gene3D" id="3.90.79.10">
    <property type="entry name" value="Nucleoside Triphosphate Pyrophosphohydrolase"/>
    <property type="match status" value="1"/>
</dbReference>
<evidence type="ECO:0000256" key="1">
    <source>
        <dbReference type="ARBA" id="ARBA00022801"/>
    </source>
</evidence>
<dbReference type="PROSITE" id="PS51462">
    <property type="entry name" value="NUDIX"/>
    <property type="match status" value="1"/>
</dbReference>
<comment type="caution">
    <text evidence="4">The sequence shown here is derived from an EMBL/GenBank/DDBJ whole genome shotgun (WGS) entry which is preliminary data.</text>
</comment>
<dbReference type="InterPro" id="IPR000086">
    <property type="entry name" value="NUDIX_hydrolase_dom"/>
</dbReference>
<dbReference type="InterPro" id="IPR020084">
    <property type="entry name" value="NUDIX_hydrolase_CS"/>
</dbReference>
<dbReference type="GO" id="GO:0016787">
    <property type="term" value="F:hydrolase activity"/>
    <property type="evidence" value="ECO:0007669"/>
    <property type="project" value="UniProtKB-KW"/>
</dbReference>
<comment type="similarity">
    <text evidence="2">Belongs to the Nudix hydrolase family.</text>
</comment>
<gene>
    <name evidence="4" type="ORF">COW81_02415</name>
</gene>
<name>A0A2H0DXZ5_9BACT</name>
<dbReference type="PANTHER" id="PTHR43736:SF1">
    <property type="entry name" value="DIHYDRONEOPTERIN TRIPHOSPHATE DIPHOSPHATASE"/>
    <property type="match status" value="1"/>
</dbReference>
<dbReference type="SUPFAM" id="SSF55811">
    <property type="entry name" value="Nudix"/>
    <property type="match status" value="1"/>
</dbReference>
<dbReference type="PRINTS" id="PR00502">
    <property type="entry name" value="NUDIXFAMILY"/>
</dbReference>
<dbReference type="PROSITE" id="PS00893">
    <property type="entry name" value="NUDIX_BOX"/>
    <property type="match status" value="1"/>
</dbReference>
<protein>
    <recommendedName>
        <fullName evidence="3">Nudix hydrolase domain-containing protein</fullName>
    </recommendedName>
</protein>
<dbReference type="Pfam" id="PF00293">
    <property type="entry name" value="NUDIX"/>
    <property type="match status" value="1"/>
</dbReference>